<dbReference type="InterPro" id="IPR052159">
    <property type="entry name" value="Competence_DNA_uptake"/>
</dbReference>
<feature type="transmembrane region" description="Helical" evidence="7">
    <location>
        <begin position="310"/>
        <end position="329"/>
    </location>
</feature>
<dbReference type="AlphaFoldDB" id="A0A9X2E5Y2"/>
<evidence type="ECO:0000313" key="11">
    <source>
        <dbReference type="Proteomes" id="UP001139157"/>
    </source>
</evidence>
<accession>A0A9X2E5Y2</accession>
<feature type="transmembrane region" description="Helical" evidence="7">
    <location>
        <begin position="335"/>
        <end position="351"/>
    </location>
</feature>
<feature type="transmembrane region" description="Helical" evidence="7">
    <location>
        <begin position="437"/>
        <end position="465"/>
    </location>
</feature>
<comment type="caution">
    <text evidence="10">The sequence shown here is derived from an EMBL/GenBank/DDBJ whole genome shotgun (WGS) entry which is preliminary data.</text>
</comment>
<dbReference type="InterPro" id="IPR025405">
    <property type="entry name" value="DUF4131"/>
</dbReference>
<evidence type="ECO:0000256" key="6">
    <source>
        <dbReference type="SAM" id="MobiDB-lite"/>
    </source>
</evidence>
<evidence type="ECO:0000256" key="7">
    <source>
        <dbReference type="SAM" id="Phobius"/>
    </source>
</evidence>
<dbReference type="EMBL" id="JAMRXG010000003">
    <property type="protein sequence ID" value="MCM6773703.1"/>
    <property type="molecule type" value="Genomic_DNA"/>
</dbReference>
<evidence type="ECO:0000256" key="3">
    <source>
        <dbReference type="ARBA" id="ARBA00022692"/>
    </source>
</evidence>
<keyword evidence="11" id="KW-1185">Reference proteome</keyword>
<feature type="domain" description="ComEC/Rec2-related protein" evidence="8">
    <location>
        <begin position="262"/>
        <end position="521"/>
    </location>
</feature>
<name>A0A9X2E5Y2_9NOCA</name>
<dbReference type="Proteomes" id="UP001139157">
    <property type="component" value="Unassembled WGS sequence"/>
</dbReference>
<organism evidence="10 11">
    <name type="scientific">Nocardia pulmonis</name>
    <dbReference type="NCBI Taxonomy" id="2951408"/>
    <lineage>
        <taxon>Bacteria</taxon>
        <taxon>Bacillati</taxon>
        <taxon>Actinomycetota</taxon>
        <taxon>Actinomycetes</taxon>
        <taxon>Mycobacteriales</taxon>
        <taxon>Nocardiaceae</taxon>
        <taxon>Nocardia</taxon>
    </lineage>
</organism>
<dbReference type="Pfam" id="PF03772">
    <property type="entry name" value="Competence"/>
    <property type="match status" value="1"/>
</dbReference>
<feature type="domain" description="DUF4131" evidence="9">
    <location>
        <begin position="64"/>
        <end position="207"/>
    </location>
</feature>
<reference evidence="10" key="1">
    <citation type="submission" date="2022-06" db="EMBL/GenBank/DDBJ databases">
        <title>Novel species in genus nocardia.</title>
        <authorList>
            <person name="Li F."/>
        </authorList>
    </citation>
    <scope>NUCLEOTIDE SEQUENCE</scope>
    <source>
        <strain evidence="10">CDC141</strain>
    </source>
</reference>
<feature type="transmembrane region" description="Helical" evidence="7">
    <location>
        <begin position="57"/>
        <end position="77"/>
    </location>
</feature>
<feature type="transmembrane region" description="Helical" evidence="7">
    <location>
        <begin position="358"/>
        <end position="376"/>
    </location>
</feature>
<sequence length="568" mass="59099">MCGTGERCHGRYVSGASSAEEGRDPIAQPQAWDLRLVPAAVLCWGATIAAIVGGWRIGLAVAGLLVAAGIGLGCWVIRRGWSSHGRSERLGFSRAIAMALLAALLAGAGFAVAAAWRQYLVDTHPLRTLAEGSSTTFLAVPTDDPKPLRAKSFGGRQWLLRAELREYRRGAATLRAGGAVLVIVPEEGWSTLLPGQTVRFRARVDRPWRQDLTVAVLRAQGPPLAVGDAPWWQRAAGSLRADLAEAADRALPPDAAGLLPGMVVGDVSRLPDHVREDFVEIDLAHLVAVSGTNVSIVLAAVLISTRACTVDLRVGAALAALALLAFVIIARPSPSVLRAAVMGAVAIGALVTGRRKQALSALCAAVIGLLAYSPRLALDPGFALSVSATAGLVLLAPDWSRRLRARGWPRPLAEASAVASAAFLLTAPMIVGLTGHLAPVAILANILVEPVIAPITIVGAVAAVVSCLWMPAAVLLLHLTGPPLAWLLTVAERGAALNVSLSLPTGLTGGLLVAAIISALLAVDRAVRRPERHDDAAESSPTNPTEGDIGCHRPCRSSTTGANCSRKR</sequence>
<evidence type="ECO:0000259" key="9">
    <source>
        <dbReference type="Pfam" id="PF13567"/>
    </source>
</evidence>
<evidence type="ECO:0000259" key="8">
    <source>
        <dbReference type="Pfam" id="PF03772"/>
    </source>
</evidence>
<protein>
    <submittedName>
        <fullName evidence="10">ComEC family competence protein</fullName>
    </submittedName>
</protein>
<keyword evidence="3 7" id="KW-0812">Transmembrane</keyword>
<dbReference type="Pfam" id="PF13567">
    <property type="entry name" value="DUF4131"/>
    <property type="match status" value="1"/>
</dbReference>
<feature type="transmembrane region" description="Helical" evidence="7">
    <location>
        <begin position="503"/>
        <end position="523"/>
    </location>
</feature>
<feature type="region of interest" description="Disordered" evidence="6">
    <location>
        <begin position="531"/>
        <end position="568"/>
    </location>
</feature>
<feature type="transmembrane region" description="Helical" evidence="7">
    <location>
        <begin position="97"/>
        <end position="116"/>
    </location>
</feature>
<evidence type="ECO:0000256" key="4">
    <source>
        <dbReference type="ARBA" id="ARBA00022989"/>
    </source>
</evidence>
<evidence type="ECO:0000256" key="5">
    <source>
        <dbReference type="ARBA" id="ARBA00023136"/>
    </source>
</evidence>
<dbReference type="PANTHER" id="PTHR30619:SF7">
    <property type="entry name" value="BETA-LACTAMASE DOMAIN PROTEIN"/>
    <property type="match status" value="1"/>
</dbReference>
<feature type="compositionally biased region" description="Polar residues" evidence="6">
    <location>
        <begin position="556"/>
        <end position="568"/>
    </location>
</feature>
<evidence type="ECO:0000256" key="2">
    <source>
        <dbReference type="ARBA" id="ARBA00022475"/>
    </source>
</evidence>
<keyword evidence="5 7" id="KW-0472">Membrane</keyword>
<evidence type="ECO:0000256" key="1">
    <source>
        <dbReference type="ARBA" id="ARBA00004651"/>
    </source>
</evidence>
<proteinExistence type="predicted"/>
<dbReference type="InterPro" id="IPR004477">
    <property type="entry name" value="ComEC_N"/>
</dbReference>
<dbReference type="PANTHER" id="PTHR30619">
    <property type="entry name" value="DNA INTERNALIZATION/COMPETENCE PROTEIN COMEC/REC2"/>
    <property type="match status" value="1"/>
</dbReference>
<dbReference type="GO" id="GO:0005886">
    <property type="term" value="C:plasma membrane"/>
    <property type="evidence" value="ECO:0007669"/>
    <property type="project" value="UniProtKB-SubCell"/>
</dbReference>
<dbReference type="NCBIfam" id="TIGR00360">
    <property type="entry name" value="ComEC_N-term"/>
    <property type="match status" value="1"/>
</dbReference>
<feature type="transmembrane region" description="Helical" evidence="7">
    <location>
        <begin position="32"/>
        <end position="51"/>
    </location>
</feature>
<keyword evidence="4 7" id="KW-1133">Transmembrane helix</keyword>
<dbReference type="RefSeq" id="WP_251910758.1">
    <property type="nucleotide sequence ID" value="NZ_JAMRXG010000003.1"/>
</dbReference>
<comment type="subcellular location">
    <subcellularLocation>
        <location evidence="1">Cell membrane</location>
        <topology evidence="1">Multi-pass membrane protein</topology>
    </subcellularLocation>
</comment>
<feature type="transmembrane region" description="Helical" evidence="7">
    <location>
        <begin position="283"/>
        <end position="303"/>
    </location>
</feature>
<gene>
    <name evidence="10" type="ORF">NDR86_09495</name>
</gene>
<keyword evidence="2" id="KW-1003">Cell membrane</keyword>
<evidence type="ECO:0000313" key="10">
    <source>
        <dbReference type="EMBL" id="MCM6773703.1"/>
    </source>
</evidence>